<dbReference type="EMBL" id="CP033235">
    <property type="protein sequence ID" value="AZF68932.1"/>
    <property type="molecule type" value="Genomic_DNA"/>
</dbReference>
<evidence type="ECO:0000313" key="12">
    <source>
        <dbReference type="EMBL" id="QPG48992.1"/>
    </source>
</evidence>
<evidence type="ECO:0000313" key="10">
    <source>
        <dbReference type="EMBL" id="AZF82006.1"/>
    </source>
</evidence>
<proteinExistence type="predicted"/>
<evidence type="ECO:0000313" key="6">
    <source>
        <dbReference type="EMBL" id="AZF71552.1"/>
    </source>
</evidence>
<dbReference type="InterPro" id="IPR025471">
    <property type="entry name" value="DUF4322"/>
</dbReference>
<dbReference type="Proteomes" id="UP000282269">
    <property type="component" value="Chromosome"/>
</dbReference>
<reference evidence="12 25" key="6">
    <citation type="journal article" date="2020" name="Nat. Commun.">
        <title>The structures of two archaeal type IV pili illuminate evolutionary relationships.</title>
        <authorList>
            <person name="Wang F."/>
            <person name="Baquero D.P."/>
            <person name="Su Z."/>
            <person name="Beltran L.C."/>
            <person name="Prangishvili D."/>
            <person name="Krupovic M."/>
            <person name="Egelman E.H."/>
        </authorList>
    </citation>
    <scope>NUCLEOTIDE SEQUENCE [LARGE SCALE GENOMIC DNA]</scope>
    <source>
        <strain evidence="12 25">POZ149</strain>
    </source>
</reference>
<dbReference type="Proteomes" id="UP000278715">
    <property type="component" value="Chromosome"/>
</dbReference>
<evidence type="ECO:0000313" key="18">
    <source>
        <dbReference type="Proteomes" id="UP000267993"/>
    </source>
</evidence>
<evidence type="ECO:0000313" key="25">
    <source>
        <dbReference type="Proteomes" id="UP000594632"/>
    </source>
</evidence>
<dbReference type="EMBL" id="CP033241">
    <property type="protein sequence ID" value="AZF84589.1"/>
    <property type="molecule type" value="Genomic_DNA"/>
</dbReference>
<gene>
    <name evidence="12" type="ORF">HFC64_02820</name>
    <name evidence="13" type="ORF">SSOP1_1390</name>
    <name evidence="4" type="ORF">SULA_03530</name>
    <name evidence="2" type="ORF">SULB_03530</name>
    <name evidence="3" type="ORF">SULC_03520</name>
    <name evidence="5" type="ORF">SULG_11525</name>
    <name evidence="6" type="ORF">SULH_11525</name>
    <name evidence="7" type="ORF">SULI_11525</name>
    <name evidence="8" type="ORF">SULM_11515</name>
    <name evidence="9" type="ORF">SULN_11515</name>
    <name evidence="10" type="ORF">SULO_11525</name>
    <name evidence="11" type="ORF">SULZ_11520</name>
</gene>
<dbReference type="PATRIC" id="fig|2287.9.peg.1417"/>
<dbReference type="Pfam" id="PF14210">
    <property type="entry name" value="DUF4322"/>
    <property type="match status" value="1"/>
</dbReference>
<evidence type="ECO:0000313" key="4">
    <source>
        <dbReference type="EMBL" id="AYP18609.1"/>
    </source>
</evidence>
<evidence type="ECO:0000313" key="15">
    <source>
        <dbReference type="Proteomes" id="UP000033085"/>
    </source>
</evidence>
<evidence type="ECO:0000313" key="3">
    <source>
        <dbReference type="EMBL" id="AYN75774.1"/>
    </source>
</evidence>
<dbReference type="Proteomes" id="UP000273443">
    <property type="component" value="Chromosome"/>
</dbReference>
<evidence type="ECO:0000313" key="9">
    <source>
        <dbReference type="EMBL" id="AZF79402.1"/>
    </source>
</evidence>
<evidence type="ECO:0000313" key="20">
    <source>
        <dbReference type="Proteomes" id="UP000273194"/>
    </source>
</evidence>
<feature type="domain" description="DUF4322" evidence="1">
    <location>
        <begin position="2"/>
        <end position="67"/>
    </location>
</feature>
<dbReference type="Proteomes" id="UP000033106">
    <property type="component" value="Chromosome"/>
</dbReference>
<reference evidence="17" key="3">
    <citation type="submission" date="2016-04" db="EMBL/GenBank/DDBJ databases">
        <authorList>
            <person name="Shah S.A."/>
            <person name="Garrett R.A."/>
        </authorList>
    </citation>
    <scope>NUCLEOTIDE SEQUENCE [LARGE SCALE GENOMIC DNA]</scope>
    <source>
        <strain evidence="17">ATCC 35091 / DSM 1616 / JCM 8930 / NBRC 15331 / P1</strain>
    </source>
</reference>
<evidence type="ECO:0000313" key="16">
    <source>
        <dbReference type="Proteomes" id="UP000033106"/>
    </source>
</evidence>
<dbReference type="Proteomes" id="UP000033057">
    <property type="component" value="Chromosome"/>
</dbReference>
<dbReference type="Proteomes" id="UP000033085">
    <property type="component" value="Chromosome"/>
</dbReference>
<dbReference type="Proteomes" id="UP000273194">
    <property type="component" value="Chromosome"/>
</dbReference>
<dbReference type="KEGG" id="ssol:SULB_03530"/>
<dbReference type="Proteomes" id="UP000275843">
    <property type="component" value="Chromosome"/>
</dbReference>
<reference evidence="18 19" key="4">
    <citation type="journal article" date="2018" name="Proc. Natl. Acad. Sci. U.S.A.">
        <title>Nonmutational mechanism of inheritance in the Archaeon Sulfolobus solfataricus.</title>
        <authorList>
            <person name="Payne S."/>
            <person name="McCarthy S."/>
            <person name="Johnson T."/>
            <person name="North E."/>
            <person name="Blum P."/>
        </authorList>
    </citation>
    <scope>NUCLEOTIDE SEQUENCE [LARGE SCALE GENOMIC DNA]</scope>
    <source>
        <strain evidence="6 18">SARC-H</strain>
        <strain evidence="7 22">SARC-I</strain>
        <strain evidence="9 23">SARC-N</strain>
        <strain evidence="10 24">SARC-O</strain>
        <strain evidence="11 19">SUL120</strain>
        <strain evidence="5 20">SULG</strain>
        <strain evidence="8 21">SULM</strain>
    </source>
</reference>
<dbReference type="Proteomes" id="UP000076770">
    <property type="component" value="Chromosome i"/>
</dbReference>
<dbReference type="EMBL" id="CP033238">
    <property type="protein sequence ID" value="AZF76795.1"/>
    <property type="molecule type" value="Genomic_DNA"/>
</dbReference>
<evidence type="ECO:0000313" key="13">
    <source>
        <dbReference type="EMBL" id="SAI84944.1"/>
    </source>
</evidence>
<dbReference type="AlphaFoldDB" id="A0A157T0L3"/>
<dbReference type="EMBL" id="CP011055">
    <property type="protein sequence ID" value="AYN75612.1"/>
    <property type="molecule type" value="Genomic_DNA"/>
</dbReference>
<dbReference type="KEGG" id="ssoa:SULA_03530"/>
<dbReference type="EMBL" id="CP033239">
    <property type="protein sequence ID" value="AZF79402.1"/>
    <property type="molecule type" value="Genomic_DNA"/>
</dbReference>
<evidence type="ECO:0000313" key="14">
    <source>
        <dbReference type="Proteomes" id="UP000033057"/>
    </source>
</evidence>
<evidence type="ECO:0000259" key="1">
    <source>
        <dbReference type="Pfam" id="PF14210"/>
    </source>
</evidence>
<protein>
    <submittedName>
        <fullName evidence="2">DUF4322 domain-containing protein</fullName>
    </submittedName>
    <submittedName>
        <fullName evidence="13">ORF1 in transposon ISC1225</fullName>
    </submittedName>
</protein>
<reference evidence="13" key="2">
    <citation type="submission" date="2016-04" db="EMBL/GenBank/DDBJ databases">
        <authorList>
            <person name="Evans L.H."/>
            <person name="Alamgir A."/>
            <person name="Owens N."/>
            <person name="Weber N.D."/>
            <person name="Virtaneva K."/>
            <person name="Barbian K."/>
            <person name="Babar A."/>
            <person name="Rosenke K."/>
        </authorList>
    </citation>
    <scope>NUCLEOTIDE SEQUENCE</scope>
    <source>
        <strain evidence="13">P1</strain>
    </source>
</reference>
<evidence type="ECO:0000313" key="19">
    <source>
        <dbReference type="Proteomes" id="UP000269431"/>
    </source>
</evidence>
<dbReference type="EMBL" id="CP033237">
    <property type="protein sequence ID" value="AZF74172.1"/>
    <property type="molecule type" value="Genomic_DNA"/>
</dbReference>
<dbReference type="EMBL" id="CP011056">
    <property type="protein sequence ID" value="AYN75774.1"/>
    <property type="molecule type" value="Genomic_DNA"/>
</dbReference>
<reference evidence="14 15" key="1">
    <citation type="journal article" date="2015" name="Genome Announc.">
        <title>Complete Genome Sequence of Sulfolobus solfataricus Strain 98/2 and Evolved Derivatives.</title>
        <authorList>
            <person name="McCarthy S."/>
            <person name="Gradnigo J."/>
            <person name="Johnson T."/>
            <person name="Payne S."/>
            <person name="Lipzen A."/>
            <person name="Martin J."/>
            <person name="Schackwitz W."/>
            <person name="Moriyama E."/>
            <person name="Blum P."/>
        </authorList>
    </citation>
    <scope>NUCLEOTIDE SEQUENCE [LARGE SCALE GENOMIC DNA]</scope>
    <source>
        <strain evidence="14">98/2 SULC</strain>
        <strain evidence="2">SARC-B</strain>
        <strain evidence="3">SARC-C</strain>
        <strain evidence="4 16">SULA</strain>
        <strain evidence="15">SULB</strain>
    </source>
</reference>
<name>A0A157T0L3_SACSO</name>
<evidence type="ECO:0000313" key="21">
    <source>
        <dbReference type="Proteomes" id="UP000273443"/>
    </source>
</evidence>
<evidence type="ECO:0000313" key="2">
    <source>
        <dbReference type="EMBL" id="AYN75612.1"/>
    </source>
</evidence>
<evidence type="ECO:0000313" key="5">
    <source>
        <dbReference type="EMBL" id="AZF68932.1"/>
    </source>
</evidence>
<dbReference type="KEGG" id="ssof:SULC_03520"/>
<dbReference type="Proteomes" id="UP000269431">
    <property type="component" value="Chromosome"/>
</dbReference>
<dbReference type="Proteomes" id="UP000267993">
    <property type="component" value="Chromosome"/>
</dbReference>
<evidence type="ECO:0000313" key="24">
    <source>
        <dbReference type="Proteomes" id="UP000282269"/>
    </source>
</evidence>
<dbReference type="EMBL" id="CP011057">
    <property type="protein sequence ID" value="AYP18609.1"/>
    <property type="molecule type" value="Genomic_DNA"/>
</dbReference>
<organism evidence="13 17">
    <name type="scientific">Saccharolobus solfataricus</name>
    <name type="common">Sulfolobus solfataricus</name>
    <dbReference type="NCBI Taxonomy" id="2287"/>
    <lineage>
        <taxon>Archaea</taxon>
        <taxon>Thermoproteota</taxon>
        <taxon>Thermoprotei</taxon>
        <taxon>Sulfolobales</taxon>
        <taxon>Sulfolobaceae</taxon>
        <taxon>Saccharolobus</taxon>
    </lineage>
</organism>
<dbReference type="EMBL" id="CP050869">
    <property type="protein sequence ID" value="QPG48992.1"/>
    <property type="molecule type" value="Genomic_DNA"/>
</dbReference>
<dbReference type="EMBL" id="CP033236">
    <property type="protein sequence ID" value="AZF71552.1"/>
    <property type="molecule type" value="Genomic_DNA"/>
</dbReference>
<evidence type="ECO:0000313" key="17">
    <source>
        <dbReference type="Proteomes" id="UP000076770"/>
    </source>
</evidence>
<evidence type="ECO:0000313" key="8">
    <source>
        <dbReference type="EMBL" id="AZF76795.1"/>
    </source>
</evidence>
<dbReference type="EMBL" id="LT549890">
    <property type="protein sequence ID" value="SAI84944.1"/>
    <property type="molecule type" value="Genomic_DNA"/>
</dbReference>
<evidence type="ECO:0000313" key="11">
    <source>
        <dbReference type="EMBL" id="AZF84589.1"/>
    </source>
</evidence>
<dbReference type="Proteomes" id="UP000594632">
    <property type="component" value="Chromosome"/>
</dbReference>
<sequence>MITLDFPHRNDVEQIGHKLLSMIDFKGSKVEEVAKVLVSAALLNDSIENKLKMFGISDQTVSNYAEKEEVAERTRKSKAIIA</sequence>
<evidence type="ECO:0000313" key="23">
    <source>
        <dbReference type="Proteomes" id="UP000278715"/>
    </source>
</evidence>
<evidence type="ECO:0000313" key="7">
    <source>
        <dbReference type="EMBL" id="AZF74172.1"/>
    </source>
</evidence>
<reference evidence="2" key="5">
    <citation type="submission" date="2018-10" db="EMBL/GenBank/DDBJ databases">
        <authorList>
            <person name="McCarthy S."/>
            <person name="Gradnigo J."/>
            <person name="Johnson T."/>
            <person name="Payne S."/>
            <person name="Lipzen A."/>
            <person name="Schackwitz W."/>
            <person name="Martin J."/>
            <person name="Moriyama E."/>
            <person name="Blum P."/>
        </authorList>
    </citation>
    <scope>NUCLEOTIDE SEQUENCE</scope>
    <source>
        <strain evidence="2">SARC-B</strain>
        <strain evidence="3">SARC-C</strain>
        <strain evidence="4">SULA</strain>
    </source>
</reference>
<accession>A0A157T0L3</accession>
<dbReference type="EMBL" id="CP033240">
    <property type="protein sequence ID" value="AZF82006.1"/>
    <property type="molecule type" value="Genomic_DNA"/>
</dbReference>
<evidence type="ECO:0000313" key="22">
    <source>
        <dbReference type="Proteomes" id="UP000275843"/>
    </source>
</evidence>